<dbReference type="SUPFAM" id="SSF51161">
    <property type="entry name" value="Trimeric LpxA-like enzymes"/>
    <property type="match status" value="1"/>
</dbReference>
<reference evidence="3" key="1">
    <citation type="submission" date="2020-09" db="EMBL/GenBank/DDBJ databases">
        <title>A novel bacterium of genus Paenibacillus, isolated from South China Sea.</title>
        <authorList>
            <person name="Huang H."/>
            <person name="Mo K."/>
            <person name="Hu Y."/>
        </authorList>
    </citation>
    <scope>NUCLEOTIDE SEQUENCE</scope>
    <source>
        <strain evidence="3">IB182496</strain>
    </source>
</reference>
<keyword evidence="2" id="KW-0677">Repeat</keyword>
<evidence type="ECO:0000256" key="1">
    <source>
        <dbReference type="ARBA" id="ARBA00022679"/>
    </source>
</evidence>
<dbReference type="Proteomes" id="UP000621560">
    <property type="component" value="Unassembled WGS sequence"/>
</dbReference>
<dbReference type="InterPro" id="IPR018357">
    <property type="entry name" value="Hexapep_transf_CS"/>
</dbReference>
<dbReference type="Gene3D" id="2.160.10.10">
    <property type="entry name" value="Hexapeptide repeat proteins"/>
    <property type="match status" value="1"/>
</dbReference>
<dbReference type="PANTHER" id="PTHR43300:SF6">
    <property type="entry name" value="ACETYLTRANSFERASE YVOF-RELATED"/>
    <property type="match status" value="1"/>
</dbReference>
<keyword evidence="3" id="KW-0012">Acyltransferase</keyword>
<proteinExistence type="predicted"/>
<gene>
    <name evidence="3" type="ORF">IDH44_19990</name>
</gene>
<evidence type="ECO:0000256" key="2">
    <source>
        <dbReference type="ARBA" id="ARBA00022737"/>
    </source>
</evidence>
<dbReference type="EMBL" id="JACXIZ010000039">
    <property type="protein sequence ID" value="MBD2847481.1"/>
    <property type="molecule type" value="Genomic_DNA"/>
</dbReference>
<dbReference type="InterPro" id="IPR001451">
    <property type="entry name" value="Hexapep"/>
</dbReference>
<dbReference type="InterPro" id="IPR050179">
    <property type="entry name" value="Trans_hexapeptide_repeat"/>
</dbReference>
<accession>A0A927BVA2</accession>
<dbReference type="CDD" id="cd04647">
    <property type="entry name" value="LbH_MAT_like"/>
    <property type="match status" value="1"/>
</dbReference>
<sequence>MRRVERHPVEGPNALWQMYRTVSPWRAVRNFVFIQLARYCPILSLKNTIYRRVLRMQVGRHTAFALMVMVDVFFPERISVGENTIIGYNTTILTHEYLIKEYRLGPVEIGSGVMIGANTTILPGVRIGDHAVVAAGSVVHRDVAPHSFVGGNPLRELKRGDSEADED</sequence>
<name>A0A927BVA2_9BACL</name>
<dbReference type="Pfam" id="PF00132">
    <property type="entry name" value="Hexapep"/>
    <property type="match status" value="1"/>
</dbReference>
<dbReference type="InterPro" id="IPR011004">
    <property type="entry name" value="Trimer_LpxA-like_sf"/>
</dbReference>
<dbReference type="AlphaFoldDB" id="A0A927BVA2"/>
<dbReference type="PROSITE" id="PS00101">
    <property type="entry name" value="HEXAPEP_TRANSFERASES"/>
    <property type="match status" value="1"/>
</dbReference>
<comment type="caution">
    <text evidence="3">The sequence shown here is derived from an EMBL/GenBank/DDBJ whole genome shotgun (WGS) entry which is preliminary data.</text>
</comment>
<evidence type="ECO:0000313" key="4">
    <source>
        <dbReference type="Proteomes" id="UP000621560"/>
    </source>
</evidence>
<dbReference type="PANTHER" id="PTHR43300">
    <property type="entry name" value="ACETYLTRANSFERASE"/>
    <property type="match status" value="1"/>
</dbReference>
<protein>
    <submittedName>
        <fullName evidence="3">Acyltransferase</fullName>
    </submittedName>
</protein>
<evidence type="ECO:0000313" key="3">
    <source>
        <dbReference type="EMBL" id="MBD2847481.1"/>
    </source>
</evidence>
<keyword evidence="1" id="KW-0808">Transferase</keyword>
<keyword evidence="4" id="KW-1185">Reference proteome</keyword>
<dbReference type="RefSeq" id="WP_190920591.1">
    <property type="nucleotide sequence ID" value="NZ_JACXIZ010000039.1"/>
</dbReference>
<dbReference type="GO" id="GO:0016746">
    <property type="term" value="F:acyltransferase activity"/>
    <property type="evidence" value="ECO:0007669"/>
    <property type="project" value="UniProtKB-KW"/>
</dbReference>
<organism evidence="3 4">
    <name type="scientific">Paenibacillus sabuli</name>
    <dbReference type="NCBI Taxonomy" id="2772509"/>
    <lineage>
        <taxon>Bacteria</taxon>
        <taxon>Bacillati</taxon>
        <taxon>Bacillota</taxon>
        <taxon>Bacilli</taxon>
        <taxon>Bacillales</taxon>
        <taxon>Paenibacillaceae</taxon>
        <taxon>Paenibacillus</taxon>
    </lineage>
</organism>